<evidence type="ECO:0000313" key="2">
    <source>
        <dbReference type="EMBL" id="KHJ97731.1"/>
    </source>
</evidence>
<name>A0A0B1TNR7_OESDE</name>
<dbReference type="GO" id="GO:0016491">
    <property type="term" value="F:oxidoreductase activity"/>
    <property type="evidence" value="ECO:0007669"/>
    <property type="project" value="UniProtKB-KW"/>
</dbReference>
<dbReference type="PANTHER" id="PTHR11091:SF4">
    <property type="entry name" value="MALATE DEHYDROGENASE"/>
    <property type="match status" value="1"/>
</dbReference>
<dbReference type="Pfam" id="PF02615">
    <property type="entry name" value="Ldh_2"/>
    <property type="match status" value="1"/>
</dbReference>
<evidence type="ECO:0008006" key="4">
    <source>
        <dbReference type="Google" id="ProtNLM"/>
    </source>
</evidence>
<keyword evidence="3" id="KW-1185">Reference proteome</keyword>
<gene>
    <name evidence="2" type="ORF">OESDEN_02281</name>
</gene>
<sequence>MIIKKTFDESKEIVVSKKELRLFVLNCLEKVACSVAHAQQLADILICSDYRGHYSHGLNRLHVYVNDLAEKSTERDGEPTIIKQKGSTAWVDGCNLLGPVVGNFCMKLAIQKVRIFFTRRQHTRSRKFLVVVFR</sequence>
<dbReference type="InterPro" id="IPR036111">
    <property type="entry name" value="Mal/L-sulfo/L-lacto_DH-like_sf"/>
</dbReference>
<dbReference type="AlphaFoldDB" id="A0A0B1TNR7"/>
<keyword evidence="1" id="KW-0560">Oxidoreductase</keyword>
<dbReference type="SUPFAM" id="SSF89733">
    <property type="entry name" value="L-sulfolactate dehydrogenase-like"/>
    <property type="match status" value="1"/>
</dbReference>
<dbReference type="OrthoDB" id="7881616at2759"/>
<accession>A0A0B1TNR7</accession>
<protein>
    <recommendedName>
        <fullName evidence="4">Malate/L-lactate dehydrogenase</fullName>
    </recommendedName>
</protein>
<organism evidence="2 3">
    <name type="scientific">Oesophagostomum dentatum</name>
    <name type="common">Nodular worm</name>
    <dbReference type="NCBI Taxonomy" id="61180"/>
    <lineage>
        <taxon>Eukaryota</taxon>
        <taxon>Metazoa</taxon>
        <taxon>Ecdysozoa</taxon>
        <taxon>Nematoda</taxon>
        <taxon>Chromadorea</taxon>
        <taxon>Rhabditida</taxon>
        <taxon>Rhabditina</taxon>
        <taxon>Rhabditomorpha</taxon>
        <taxon>Strongyloidea</taxon>
        <taxon>Strongylidae</taxon>
        <taxon>Oesophagostomum</taxon>
    </lineage>
</organism>
<dbReference type="InterPro" id="IPR043143">
    <property type="entry name" value="Mal/L-sulf/L-lact_DH-like_NADP"/>
</dbReference>
<dbReference type="Gene3D" id="1.10.1530.10">
    <property type="match status" value="1"/>
</dbReference>
<evidence type="ECO:0000313" key="3">
    <source>
        <dbReference type="Proteomes" id="UP000053660"/>
    </source>
</evidence>
<evidence type="ECO:0000256" key="1">
    <source>
        <dbReference type="ARBA" id="ARBA00023002"/>
    </source>
</evidence>
<proteinExistence type="predicted"/>
<dbReference type="PANTHER" id="PTHR11091">
    <property type="entry name" value="OXIDOREDUCTASE-RELATED"/>
    <property type="match status" value="1"/>
</dbReference>
<reference evidence="2 3" key="1">
    <citation type="submission" date="2014-03" db="EMBL/GenBank/DDBJ databases">
        <title>Draft genome of the hookworm Oesophagostomum dentatum.</title>
        <authorList>
            <person name="Mitreva M."/>
        </authorList>
    </citation>
    <scope>NUCLEOTIDE SEQUENCE [LARGE SCALE GENOMIC DNA]</scope>
    <source>
        <strain evidence="2 3">OD-Hann</strain>
    </source>
</reference>
<dbReference type="InterPro" id="IPR043144">
    <property type="entry name" value="Mal/L-sulf/L-lact_DH-like_ah"/>
</dbReference>
<dbReference type="Proteomes" id="UP000053660">
    <property type="component" value="Unassembled WGS sequence"/>
</dbReference>
<dbReference type="Gene3D" id="3.30.1370.60">
    <property type="entry name" value="Hypothetical oxidoreductase yiak, domain 2"/>
    <property type="match status" value="1"/>
</dbReference>
<dbReference type="EMBL" id="KN549405">
    <property type="protein sequence ID" value="KHJ97731.1"/>
    <property type="molecule type" value="Genomic_DNA"/>
</dbReference>
<dbReference type="InterPro" id="IPR003767">
    <property type="entry name" value="Malate/L-lactate_DH-like"/>
</dbReference>